<gene>
    <name evidence="1" type="ORF">FHP06_00765</name>
</gene>
<comment type="caution">
    <text evidence="1">The sequence shown here is derived from an EMBL/GenBank/DDBJ whole genome shotgun (WGS) entry which is preliminary data.</text>
</comment>
<dbReference type="RefSeq" id="WP_147682856.1">
    <property type="nucleotide sequence ID" value="NZ_VDUX01000001.1"/>
</dbReference>
<dbReference type="OrthoDB" id="5242307at2"/>
<organism evidence="1 2">
    <name type="scientific">Aeromicrobium terrae</name>
    <dbReference type="NCBI Taxonomy" id="2498846"/>
    <lineage>
        <taxon>Bacteria</taxon>
        <taxon>Bacillati</taxon>
        <taxon>Actinomycetota</taxon>
        <taxon>Actinomycetes</taxon>
        <taxon>Propionibacteriales</taxon>
        <taxon>Nocardioidaceae</taxon>
        <taxon>Aeromicrobium</taxon>
    </lineage>
</organism>
<accession>A0A5C8NPP5</accession>
<evidence type="ECO:0000313" key="1">
    <source>
        <dbReference type="EMBL" id="TXL62811.1"/>
    </source>
</evidence>
<reference evidence="1 2" key="1">
    <citation type="submission" date="2019-06" db="EMBL/GenBank/DDBJ databases">
        <title>Aeromicrobium sp. nov., isolated from a maize field.</title>
        <authorList>
            <person name="Lin S.-Y."/>
            <person name="Tsai C.-F."/>
            <person name="Young C.-C."/>
        </authorList>
    </citation>
    <scope>NUCLEOTIDE SEQUENCE [LARGE SCALE GENOMIC DNA]</scope>
    <source>
        <strain evidence="1 2">CC-CFT486</strain>
    </source>
</reference>
<protein>
    <submittedName>
        <fullName evidence="1">M1 family metallopeptidase</fullName>
    </submittedName>
</protein>
<evidence type="ECO:0000313" key="2">
    <source>
        <dbReference type="Proteomes" id="UP000321571"/>
    </source>
</evidence>
<dbReference type="Proteomes" id="UP000321571">
    <property type="component" value="Unassembled WGS sequence"/>
</dbReference>
<dbReference type="AlphaFoldDB" id="A0A5C8NPP5"/>
<dbReference type="EMBL" id="VDUX01000001">
    <property type="protein sequence ID" value="TXL62811.1"/>
    <property type="molecule type" value="Genomic_DNA"/>
</dbReference>
<keyword evidence="2" id="KW-1185">Reference proteome</keyword>
<name>A0A5C8NPP5_9ACTN</name>
<proteinExistence type="predicted"/>
<sequence>MADPRSRRRLSPNLVAGVVLLALAAGVLLWQRPWSSSDPDDAPEIPADAATVLADQFRALSAADSEDAFVKAAGSGSAARSFARDAWAARAALDVRDVELRYLRGGEVADRADGSTTVQAAVSWTAGPDSVVTGTSVRDATVRFRVDPRRDGTFAIRSATSTEPLPLWLAGRVDVQRKPGVRVIAVDGGVPGLDVMSMARTAASTVRSVVRGVDGDLTVVSPATRALTATLVGRSQQDVEPIAAVTTTVDGGTKTARVIVLNPDQFRTMDARAAQVVVTHEATHQLTDAVGTSPEPWVAEGFADFVALHDDDAPLTLSAGQALRSVRENGAPRALPSAADFGGAGRGLGAVYEEAWLVFRMLGERLDDARIVRFYRDVLQGDSADKAARADLGLTVKQITADWRRYLTNKASTVS</sequence>